<evidence type="ECO:0000259" key="2">
    <source>
        <dbReference type="Pfam" id="PF01796"/>
    </source>
</evidence>
<protein>
    <recommendedName>
        <fullName evidence="2">ChsH2 C-terminal OB-fold domain-containing protein</fullName>
    </recommendedName>
</protein>
<feature type="domain" description="ChsH2 C-terminal OB-fold" evidence="2">
    <location>
        <begin position="46"/>
        <end position="111"/>
    </location>
</feature>
<evidence type="ECO:0000256" key="1">
    <source>
        <dbReference type="SAM" id="MobiDB-lite"/>
    </source>
</evidence>
<proteinExistence type="predicted"/>
<dbReference type="SUPFAM" id="SSF50249">
    <property type="entry name" value="Nucleic acid-binding proteins"/>
    <property type="match status" value="1"/>
</dbReference>
<dbReference type="Pfam" id="PF01796">
    <property type="entry name" value="OB_ChsH2_C"/>
    <property type="match status" value="1"/>
</dbReference>
<accession>X8DHC1</accession>
<dbReference type="Proteomes" id="UP000023351">
    <property type="component" value="Unassembled WGS sequence"/>
</dbReference>
<name>X8DHC1_9MYCO</name>
<dbReference type="AlphaFoldDB" id="X8DHC1"/>
<dbReference type="PATRIC" id="fig|1299321.3.peg.4818"/>
<gene>
    <name evidence="3" type="ORF">I540_4991</name>
</gene>
<dbReference type="EMBL" id="JAOJ01000003">
    <property type="protein sequence ID" value="EUA68052.1"/>
    <property type="molecule type" value="Genomic_DNA"/>
</dbReference>
<dbReference type="InterPro" id="IPR012340">
    <property type="entry name" value="NA-bd_OB-fold"/>
</dbReference>
<reference evidence="3 4" key="1">
    <citation type="submission" date="2013-12" db="EMBL/GenBank/DDBJ databases">
        <authorList>
            <person name="Zelazny A."/>
            <person name="Olivier K."/>
            <person name="Holland S."/>
            <person name="Lenaerts A."/>
            <person name="Ordway D."/>
            <person name="DeGroote M.A."/>
            <person name="Parker T."/>
            <person name="Sizemore C."/>
            <person name="Tallon L.J."/>
            <person name="Sadzewicz L.K."/>
            <person name="Sengamalay N."/>
            <person name="Fraser C.M."/>
            <person name="Hine E."/>
            <person name="Shefchek K.A."/>
            <person name="Das S.P."/>
            <person name="Tettelin H."/>
        </authorList>
    </citation>
    <scope>NUCLEOTIDE SEQUENCE [LARGE SCALE GENOMIC DNA]</scope>
    <source>
        <strain evidence="3 4">1513</strain>
    </source>
</reference>
<feature type="region of interest" description="Disordered" evidence="1">
    <location>
        <begin position="178"/>
        <end position="208"/>
    </location>
</feature>
<organism evidence="3 4">
    <name type="scientific">Mycobacteroides abscessus subsp. bolletii 1513</name>
    <dbReference type="NCBI Taxonomy" id="1299321"/>
    <lineage>
        <taxon>Bacteria</taxon>
        <taxon>Bacillati</taxon>
        <taxon>Actinomycetota</taxon>
        <taxon>Actinomycetes</taxon>
        <taxon>Mycobacteriales</taxon>
        <taxon>Mycobacteriaceae</taxon>
        <taxon>Mycobacteroides</taxon>
        <taxon>Mycobacteroides abscessus</taxon>
    </lineage>
</organism>
<feature type="region of interest" description="Disordered" evidence="1">
    <location>
        <begin position="135"/>
        <end position="154"/>
    </location>
</feature>
<evidence type="ECO:0000313" key="4">
    <source>
        <dbReference type="Proteomes" id="UP000023351"/>
    </source>
</evidence>
<dbReference type="InterPro" id="IPR002878">
    <property type="entry name" value="ChsH2_C"/>
</dbReference>
<comment type="caution">
    <text evidence="3">The sequence shown here is derived from an EMBL/GenBank/DDBJ whole genome shotgun (WGS) entry which is preliminary data.</text>
</comment>
<dbReference type="Gene3D" id="6.10.30.10">
    <property type="match status" value="1"/>
</dbReference>
<sequence>MGPTLSKFFTALRDRQIVGTRGSDGKIHVPAAEYDPVTYAPLTDVVPVSSVGTVQSWSWQPEPLEGQPLAKPFAWALIKLDGADTSLLHAVDVGAAGSAGITTGARVHAVWADETVGAITDIAYFALGEKTAAARPPPRIRSQSPCRSRRSAWRFSTSPPLRKALTYEHFPRESCSAAAPAPAGACTSRHAGGPADRRTHLGSGAGGG</sequence>
<evidence type="ECO:0000313" key="3">
    <source>
        <dbReference type="EMBL" id="EUA68052.1"/>
    </source>
</evidence>